<comment type="cofactor">
    <cofactor evidence="5">
        <name>pyridoxal 5'-phosphate</name>
        <dbReference type="ChEBI" id="CHEBI:597326"/>
    </cofactor>
</comment>
<dbReference type="SUPFAM" id="SSF53383">
    <property type="entry name" value="PLP-dependent transferases"/>
    <property type="match status" value="1"/>
</dbReference>
<dbReference type="NCBIfam" id="NF003346">
    <property type="entry name" value="PRK04366.1"/>
    <property type="match status" value="1"/>
</dbReference>
<dbReference type="GO" id="GO:0016594">
    <property type="term" value="F:glycine binding"/>
    <property type="evidence" value="ECO:0007669"/>
    <property type="project" value="TreeGrafter"/>
</dbReference>
<protein>
    <recommendedName>
        <fullName evidence="5">Probable glycine dehydrogenase (decarboxylating) subunit 2</fullName>
        <ecNumber evidence="5">1.4.4.2</ecNumber>
    </recommendedName>
    <alternativeName>
        <fullName evidence="5">Glycine cleavage system P-protein subunit 2</fullName>
    </alternativeName>
    <alternativeName>
        <fullName evidence="5">Glycine decarboxylase subunit 2</fullName>
    </alternativeName>
    <alternativeName>
        <fullName evidence="5">Glycine dehydrogenase (aminomethyl-transferring) subunit 2</fullName>
    </alternativeName>
</protein>
<evidence type="ECO:0000256" key="5">
    <source>
        <dbReference type="HAMAP-Rule" id="MF_00713"/>
    </source>
</evidence>
<dbReference type="FunFam" id="3.40.640.10:FF:000224">
    <property type="entry name" value="Probable glycine dehydrogenase (decarboxylating) subunit 2"/>
    <property type="match status" value="1"/>
</dbReference>
<comment type="function">
    <text evidence="1 5">The glycine cleavage system catalyzes the degradation of glycine. The P protein binds the alpha-amino group of glycine through its pyridoxal phosphate cofactor; CO(2) is released and the remaining methylamine moiety is then transferred to the lipoamide cofactor of the H protein.</text>
</comment>
<gene>
    <name evidence="5 7" type="primary">gcvPB</name>
    <name evidence="7" type="ORF">H9704_03845</name>
</gene>
<dbReference type="EC" id="1.4.4.2" evidence="5"/>
<comment type="caution">
    <text evidence="7">The sequence shown here is derived from an EMBL/GenBank/DDBJ whole genome shotgun (WGS) entry which is preliminary data.</text>
</comment>
<dbReference type="Gene3D" id="3.40.640.10">
    <property type="entry name" value="Type I PLP-dependent aspartate aminotransferase-like (Major domain)"/>
    <property type="match status" value="1"/>
</dbReference>
<evidence type="ECO:0000256" key="1">
    <source>
        <dbReference type="ARBA" id="ARBA00003788"/>
    </source>
</evidence>
<dbReference type="FunFam" id="3.90.1150.10:FF:000014">
    <property type="entry name" value="Probable glycine dehydrogenase (decarboxylating) subunit 2"/>
    <property type="match status" value="1"/>
</dbReference>
<dbReference type="GO" id="GO:0019464">
    <property type="term" value="P:glycine decarboxylation via glycine cleavage system"/>
    <property type="evidence" value="ECO:0007669"/>
    <property type="project" value="UniProtKB-UniRule"/>
</dbReference>
<name>A0A9D2SHC7_9FIRM</name>
<evidence type="ECO:0000313" key="8">
    <source>
        <dbReference type="Proteomes" id="UP000823910"/>
    </source>
</evidence>
<proteinExistence type="inferred from homology"/>
<comment type="catalytic activity">
    <reaction evidence="4 5">
        <text>N(6)-[(R)-lipoyl]-L-lysyl-[glycine-cleavage complex H protein] + glycine + H(+) = N(6)-[(R)-S(8)-aminomethyldihydrolipoyl]-L-lysyl-[glycine-cleavage complex H protein] + CO2</text>
        <dbReference type="Rhea" id="RHEA:24304"/>
        <dbReference type="Rhea" id="RHEA-COMP:10494"/>
        <dbReference type="Rhea" id="RHEA-COMP:10495"/>
        <dbReference type="ChEBI" id="CHEBI:15378"/>
        <dbReference type="ChEBI" id="CHEBI:16526"/>
        <dbReference type="ChEBI" id="CHEBI:57305"/>
        <dbReference type="ChEBI" id="CHEBI:83099"/>
        <dbReference type="ChEBI" id="CHEBI:83143"/>
        <dbReference type="EC" id="1.4.4.2"/>
    </reaction>
</comment>
<dbReference type="Gene3D" id="6.20.440.10">
    <property type="match status" value="1"/>
</dbReference>
<dbReference type="InterPro" id="IPR020581">
    <property type="entry name" value="GDC_P"/>
</dbReference>
<dbReference type="EMBL" id="DWWT01000016">
    <property type="protein sequence ID" value="HJC05274.1"/>
    <property type="molecule type" value="Genomic_DNA"/>
</dbReference>
<dbReference type="PANTHER" id="PTHR11773">
    <property type="entry name" value="GLYCINE DEHYDROGENASE, DECARBOXYLATING"/>
    <property type="match status" value="1"/>
</dbReference>
<dbReference type="InterPro" id="IPR015424">
    <property type="entry name" value="PyrdxlP-dep_Trfase"/>
</dbReference>
<feature type="modified residue" description="N6-(pyridoxal phosphate)lysine" evidence="5">
    <location>
        <position position="264"/>
    </location>
</feature>
<feature type="domain" description="Glycine dehydrogenase C-terminal" evidence="6">
    <location>
        <begin position="346"/>
        <end position="446"/>
    </location>
</feature>
<evidence type="ECO:0000259" key="6">
    <source>
        <dbReference type="Pfam" id="PF21478"/>
    </source>
</evidence>
<dbReference type="AlphaFoldDB" id="A0A9D2SHC7"/>
<dbReference type="GO" id="GO:0030170">
    <property type="term" value="F:pyridoxal phosphate binding"/>
    <property type="evidence" value="ECO:0007669"/>
    <property type="project" value="TreeGrafter"/>
</dbReference>
<dbReference type="InterPro" id="IPR023012">
    <property type="entry name" value="GcvPB"/>
</dbReference>
<dbReference type="PANTHER" id="PTHR11773:SF1">
    <property type="entry name" value="GLYCINE DEHYDROGENASE (DECARBOXYLATING), MITOCHONDRIAL"/>
    <property type="match status" value="1"/>
</dbReference>
<comment type="subunit">
    <text evidence="5">The glycine cleavage system is composed of four proteins: P, T, L and H. In this organism, the P 'protein' is a heterodimer of two subunits.</text>
</comment>
<sequence>MKLVFEKGHEGRKMEIIAPLDVSEAGLGESFKRAAKPKLPQMSETEISRHYTELAKRTHGVNDGFYPLGSCTMKYNPKVNEAAAALPGFVKAHPLQPEETCQGSLEVLNLAEKYLCEITGMDAMTFQPAAGAHGEFTGLLLIKAWHVHRGDTKRKKIIVPDSAHGTNPASASMCGYEVVSIPSREDGCVDLEKLKAAVGDDTAGLMLTNPNTVGLFDKNILEITRIVREAGGLCYYDGANLNAVMGIARPGDMGFDVVHLNLHKTFSTPHGGGGPGSGPVGCKAFLAPYLPGARAVKEEREGKTCYRFEKPEESIGDVKMFYGNFLVVVKALAYILTLGREGIPEAAANAVLNANYMKTKLSDVYEMAYPGPCMHEFVMTLEGLKKKAGVTAMDIAKSMLDYGIHPPTMYFPLIVHEALMVEPTETEPRDTLDQAVEALHEIYKKAVEEPESLHGAPYKTPIGRPDEVTAARKPVVRYHWEEHAD</sequence>
<reference evidence="7" key="2">
    <citation type="submission" date="2021-04" db="EMBL/GenBank/DDBJ databases">
        <authorList>
            <person name="Gilroy R."/>
        </authorList>
    </citation>
    <scope>NUCLEOTIDE SEQUENCE</scope>
    <source>
        <strain evidence="7">CHK180-15479</strain>
    </source>
</reference>
<dbReference type="GO" id="GO:0004375">
    <property type="term" value="F:glycine dehydrogenase (decarboxylating) activity"/>
    <property type="evidence" value="ECO:0007669"/>
    <property type="project" value="UniProtKB-EC"/>
</dbReference>
<evidence type="ECO:0000256" key="4">
    <source>
        <dbReference type="ARBA" id="ARBA00049026"/>
    </source>
</evidence>
<dbReference type="InterPro" id="IPR015422">
    <property type="entry name" value="PyrdxlP-dep_Trfase_small"/>
</dbReference>
<dbReference type="InterPro" id="IPR049316">
    <property type="entry name" value="GDC-P_C"/>
</dbReference>
<dbReference type="GO" id="GO:0005960">
    <property type="term" value="C:glycine cleavage complex"/>
    <property type="evidence" value="ECO:0007669"/>
    <property type="project" value="TreeGrafter"/>
</dbReference>
<accession>A0A9D2SHC7</accession>
<dbReference type="GO" id="GO:0005829">
    <property type="term" value="C:cytosol"/>
    <property type="evidence" value="ECO:0007669"/>
    <property type="project" value="TreeGrafter"/>
</dbReference>
<keyword evidence="2 5" id="KW-0663">Pyridoxal phosphate</keyword>
<evidence type="ECO:0000256" key="3">
    <source>
        <dbReference type="ARBA" id="ARBA00023002"/>
    </source>
</evidence>
<dbReference type="Proteomes" id="UP000823910">
    <property type="component" value="Unassembled WGS sequence"/>
</dbReference>
<dbReference type="HAMAP" id="MF_00713">
    <property type="entry name" value="GcvPB"/>
    <property type="match status" value="1"/>
</dbReference>
<comment type="similarity">
    <text evidence="5">Belongs to the GcvP family. C-terminal subunit subfamily.</text>
</comment>
<dbReference type="Pfam" id="PF21478">
    <property type="entry name" value="GcvP2_C"/>
    <property type="match status" value="1"/>
</dbReference>
<keyword evidence="3 5" id="KW-0560">Oxidoreductase</keyword>
<dbReference type="Gene3D" id="3.90.1150.10">
    <property type="entry name" value="Aspartate Aminotransferase, domain 1"/>
    <property type="match status" value="1"/>
</dbReference>
<evidence type="ECO:0000313" key="7">
    <source>
        <dbReference type="EMBL" id="HJC05274.1"/>
    </source>
</evidence>
<dbReference type="InterPro" id="IPR015421">
    <property type="entry name" value="PyrdxlP-dep_Trfase_major"/>
</dbReference>
<evidence type="ECO:0000256" key="2">
    <source>
        <dbReference type="ARBA" id="ARBA00022898"/>
    </source>
</evidence>
<reference evidence="7" key="1">
    <citation type="journal article" date="2021" name="PeerJ">
        <title>Extensive microbial diversity within the chicken gut microbiome revealed by metagenomics and culture.</title>
        <authorList>
            <person name="Gilroy R."/>
            <person name="Ravi A."/>
            <person name="Getino M."/>
            <person name="Pursley I."/>
            <person name="Horton D.L."/>
            <person name="Alikhan N.F."/>
            <person name="Baker D."/>
            <person name="Gharbi K."/>
            <person name="Hall N."/>
            <person name="Watson M."/>
            <person name="Adriaenssens E.M."/>
            <person name="Foster-Nyarko E."/>
            <person name="Jarju S."/>
            <person name="Secka A."/>
            <person name="Antonio M."/>
            <person name="Oren A."/>
            <person name="Chaudhuri R.R."/>
            <person name="La Ragione R."/>
            <person name="Hildebrand F."/>
            <person name="Pallen M.J."/>
        </authorList>
    </citation>
    <scope>NUCLEOTIDE SEQUENCE</scope>
    <source>
        <strain evidence="7">CHK180-15479</strain>
    </source>
</reference>
<organism evidence="7 8">
    <name type="scientific">Candidatus Enterocloster excrementipullorum</name>
    <dbReference type="NCBI Taxonomy" id="2838559"/>
    <lineage>
        <taxon>Bacteria</taxon>
        <taxon>Bacillati</taxon>
        <taxon>Bacillota</taxon>
        <taxon>Clostridia</taxon>
        <taxon>Lachnospirales</taxon>
        <taxon>Lachnospiraceae</taxon>
        <taxon>Enterocloster</taxon>
    </lineage>
</organism>